<protein>
    <submittedName>
        <fullName evidence="4">Hsp20/alpha crystallin family protein</fullName>
    </submittedName>
</protein>
<organism evidence="4 5">
    <name type="scientific">Pendulispora albinea</name>
    <dbReference type="NCBI Taxonomy" id="2741071"/>
    <lineage>
        <taxon>Bacteria</taxon>
        <taxon>Pseudomonadati</taxon>
        <taxon>Myxococcota</taxon>
        <taxon>Myxococcia</taxon>
        <taxon>Myxococcales</taxon>
        <taxon>Sorangiineae</taxon>
        <taxon>Pendulisporaceae</taxon>
        <taxon>Pendulispora</taxon>
    </lineage>
</organism>
<name>A0ABZ2LZ52_9BACT</name>
<gene>
    <name evidence="4" type="ORF">LZC94_01705</name>
</gene>
<keyword evidence="5" id="KW-1185">Reference proteome</keyword>
<dbReference type="Pfam" id="PF00011">
    <property type="entry name" value="HSP20"/>
    <property type="match status" value="1"/>
</dbReference>
<dbReference type="Proteomes" id="UP001370348">
    <property type="component" value="Chromosome"/>
</dbReference>
<feature type="domain" description="SHSP" evidence="3">
    <location>
        <begin position="42"/>
        <end position="155"/>
    </location>
</feature>
<dbReference type="Gene3D" id="2.60.40.790">
    <property type="match status" value="1"/>
</dbReference>
<dbReference type="EMBL" id="CP089984">
    <property type="protein sequence ID" value="WXB15995.1"/>
    <property type="molecule type" value="Genomic_DNA"/>
</dbReference>
<evidence type="ECO:0000313" key="5">
    <source>
        <dbReference type="Proteomes" id="UP001370348"/>
    </source>
</evidence>
<dbReference type="PROSITE" id="PS01031">
    <property type="entry name" value="SHSP"/>
    <property type="match status" value="1"/>
</dbReference>
<evidence type="ECO:0000256" key="2">
    <source>
        <dbReference type="RuleBase" id="RU003616"/>
    </source>
</evidence>
<evidence type="ECO:0000259" key="3">
    <source>
        <dbReference type="PROSITE" id="PS01031"/>
    </source>
</evidence>
<dbReference type="CDD" id="cd06464">
    <property type="entry name" value="ACD_sHsps-like"/>
    <property type="match status" value="1"/>
</dbReference>
<dbReference type="RefSeq" id="WP_394825625.1">
    <property type="nucleotide sequence ID" value="NZ_CP089984.1"/>
</dbReference>
<accession>A0ABZ2LZ52</accession>
<dbReference type="InterPro" id="IPR031107">
    <property type="entry name" value="Small_HSP"/>
</dbReference>
<dbReference type="SUPFAM" id="SSF49764">
    <property type="entry name" value="HSP20-like chaperones"/>
    <property type="match status" value="1"/>
</dbReference>
<reference evidence="4 5" key="1">
    <citation type="submission" date="2021-12" db="EMBL/GenBank/DDBJ databases">
        <title>Discovery of the Pendulisporaceae a myxobacterial family with distinct sporulation behavior and unique specialized metabolism.</title>
        <authorList>
            <person name="Garcia R."/>
            <person name="Popoff A."/>
            <person name="Bader C.D."/>
            <person name="Loehr J."/>
            <person name="Walesch S."/>
            <person name="Walt C."/>
            <person name="Boldt J."/>
            <person name="Bunk B."/>
            <person name="Haeckl F.J.F.P.J."/>
            <person name="Gunesch A.P."/>
            <person name="Birkelbach J."/>
            <person name="Nuebel U."/>
            <person name="Pietschmann T."/>
            <person name="Bach T."/>
            <person name="Mueller R."/>
        </authorList>
    </citation>
    <scope>NUCLEOTIDE SEQUENCE [LARGE SCALE GENOMIC DNA]</scope>
    <source>
        <strain evidence="4 5">MSr11954</strain>
    </source>
</reference>
<evidence type="ECO:0000256" key="1">
    <source>
        <dbReference type="PROSITE-ProRule" id="PRU00285"/>
    </source>
</evidence>
<dbReference type="InterPro" id="IPR008978">
    <property type="entry name" value="HSP20-like_chaperone"/>
</dbReference>
<proteinExistence type="inferred from homology"/>
<evidence type="ECO:0000313" key="4">
    <source>
        <dbReference type="EMBL" id="WXB15995.1"/>
    </source>
</evidence>
<comment type="similarity">
    <text evidence="1 2">Belongs to the small heat shock protein (HSP20) family.</text>
</comment>
<dbReference type="PANTHER" id="PTHR11527">
    <property type="entry name" value="HEAT-SHOCK PROTEIN 20 FAMILY MEMBER"/>
    <property type="match status" value="1"/>
</dbReference>
<sequence>MSHRFVNFYGPFSMFDDLRRRMDRLWEDFDQTWSEPGWPTTSLAASTWPAVNLFDAGTQLVVHADVPGIREQDLQLHLGGGNNTLSIAGERKAEVPEGYTVHRQERGAFQFARSFTLPCKIDPERITAKVKDGVLLVTLPKAPEAQPRQITVQSQ</sequence>
<dbReference type="InterPro" id="IPR002068">
    <property type="entry name" value="A-crystallin/Hsp20_dom"/>
</dbReference>